<comment type="caution">
    <text evidence="1">The sequence shown here is derived from an EMBL/GenBank/DDBJ whole genome shotgun (WGS) entry which is preliminary data.</text>
</comment>
<sequence length="303" mass="35781">MFFINHTKLMLKHISLRLGILIIYNFEFHNGATFHIKEQDLTYIKPHKTISNNTSYFRSHLIFETSFESIAYLSIWKAQEKQSKFSIQRSNTVSKVGKYSLKVTLKRDDKIIANGKRAELVLKPETDPKSERWYGFTIFFPDSYILDNEPESVMQLHDYPDFDLGENWRSPPISLQTRNGHLYLVILWSRTIVNTSPEGKKEIDLGLYHKKSWNDIVFHIIPSWENDGIIEVWKNSKFITQYKGPNVYNDRIGTYFKLGLYKWTWMLKKEKKMVGINKRIIYYDEVRIGDNKASYKDVAPGKM</sequence>
<evidence type="ECO:0008006" key="3">
    <source>
        <dbReference type="Google" id="ProtNLM"/>
    </source>
</evidence>
<name>R9GQI2_9SPHI</name>
<dbReference type="EMBL" id="AQPN01000098">
    <property type="protein sequence ID" value="EOR94087.1"/>
    <property type="molecule type" value="Genomic_DNA"/>
</dbReference>
<dbReference type="eggNOG" id="COG5492">
    <property type="taxonomic scope" value="Bacteria"/>
</dbReference>
<protein>
    <recommendedName>
        <fullName evidence="3">Polysaccharide lyase</fullName>
    </recommendedName>
</protein>
<accession>R9GQI2</accession>
<evidence type="ECO:0000313" key="2">
    <source>
        <dbReference type="Proteomes" id="UP000014174"/>
    </source>
</evidence>
<reference evidence="1 2" key="1">
    <citation type="journal article" date="2013" name="Genome Announc.">
        <title>Draft Genome Sequence of Arcticibacter svalbardensis Strain MN12-7T, a Member of the Family Sphingobacteriaceae Isolated from an Arctic Soil Sample.</title>
        <authorList>
            <person name="Shivaji S."/>
            <person name="Ara S."/>
            <person name="Prasad S."/>
            <person name="Manasa B.P."/>
            <person name="Begum Z."/>
            <person name="Singh A."/>
            <person name="Kumar Pinnaka A."/>
        </authorList>
    </citation>
    <scope>NUCLEOTIDE SEQUENCE [LARGE SCALE GENOMIC DNA]</scope>
    <source>
        <strain evidence="1 2">MN12-7</strain>
    </source>
</reference>
<gene>
    <name evidence="1" type="ORF">ADIARSV_2700</name>
</gene>
<evidence type="ECO:0000313" key="1">
    <source>
        <dbReference type="EMBL" id="EOR94087.1"/>
    </source>
</evidence>
<keyword evidence="2" id="KW-1185">Reference proteome</keyword>
<proteinExistence type="predicted"/>
<organism evidence="1 2">
    <name type="scientific">Arcticibacter svalbardensis MN12-7</name>
    <dbReference type="NCBI Taxonomy" id="1150600"/>
    <lineage>
        <taxon>Bacteria</taxon>
        <taxon>Pseudomonadati</taxon>
        <taxon>Bacteroidota</taxon>
        <taxon>Sphingobacteriia</taxon>
        <taxon>Sphingobacteriales</taxon>
        <taxon>Sphingobacteriaceae</taxon>
        <taxon>Arcticibacter</taxon>
    </lineage>
</organism>
<dbReference type="STRING" id="1150600.ADIARSV_2700"/>
<dbReference type="InterPro" id="IPR025975">
    <property type="entry name" value="Polysacc_lyase"/>
</dbReference>
<dbReference type="Proteomes" id="UP000014174">
    <property type="component" value="Unassembled WGS sequence"/>
</dbReference>
<dbReference type="AlphaFoldDB" id="R9GQI2"/>
<dbReference type="Gene3D" id="2.60.120.200">
    <property type="match status" value="1"/>
</dbReference>
<dbReference type="Pfam" id="PF14099">
    <property type="entry name" value="Polysacc_lyase"/>
    <property type="match status" value="1"/>
</dbReference>